<protein>
    <recommendedName>
        <fullName evidence="2">DUF4220 domain-containing protein</fullName>
    </recommendedName>
</protein>
<dbReference type="Proteomes" id="UP001231189">
    <property type="component" value="Unassembled WGS sequence"/>
</dbReference>
<dbReference type="EMBL" id="JAUUTY010000006">
    <property type="protein sequence ID" value="KAK1617519.1"/>
    <property type="molecule type" value="Genomic_DNA"/>
</dbReference>
<name>A0AAD8RDP9_LOLMU</name>
<dbReference type="AlphaFoldDB" id="A0AAD8RDP9"/>
<evidence type="ECO:0000313" key="4">
    <source>
        <dbReference type="Proteomes" id="UP001231189"/>
    </source>
</evidence>
<feature type="domain" description="DUF4220" evidence="2">
    <location>
        <begin position="48"/>
        <end position="393"/>
    </location>
</feature>
<keyword evidence="1" id="KW-0472">Membrane</keyword>
<dbReference type="PANTHER" id="PTHR31325">
    <property type="entry name" value="OS01G0798800 PROTEIN-RELATED"/>
    <property type="match status" value="1"/>
</dbReference>
<dbReference type="Pfam" id="PF04578">
    <property type="entry name" value="DUF594"/>
    <property type="match status" value="1"/>
</dbReference>
<proteinExistence type="predicted"/>
<evidence type="ECO:0000313" key="3">
    <source>
        <dbReference type="EMBL" id="KAK1617519.1"/>
    </source>
</evidence>
<sequence length="687" mass="79386">MAQGPLDFWIDWANQIGVLLSLFFQVVLHLFANVRRRSSSIWLRVPLWLAYQLSDMTATYTAGQLLYSSCAPQDHQLIAFWAAFLLLHLGGPDNITAYAIEDNKLWTRHFLTLVVQVLGAGYVFYKYIAGTGIFFMLAAILIFVVGVAKYAERTCALWFANFSSLQSSLKVLARDKHRQYFYIENQKWCKCSDLEEDELVLQRAHSLFLICKRGIVDSVIVMNPGSQTEVDSEEIKIIKALREKPVYMWRVMEMELSLMYDILYTKAIVTHSWVGYGIRVISPLAVAASLVLFHLSSKDSYSRVDVDITYTLLGGALVLETKSLLGALGSSWALAFLCCTQWDWLRHSTLCNGRWRRLRRALTSLRRSWPCKMIMTGTTRKWSGTIGQHNMLRFRAGQMDQKSRLLGNLFRMLGLGEWWDRRYYSCTIIVPEKVVESAQRLTNWISRDDINTMGMLRHKWGEVALNHNNEDLFKNLNEYYGVDFHESIIIWHIATDLILAKREADPQVETVRALSNYMMFLLVNRPYMLPGLPQNWLYKQTCNNLDEVWDLNHSSSDSFCTVPCNHSSGDNFYTVLKKFFQPRQHWNLKFSSLEKELAKHIRKKLDDHTPSDSENPRLKYARKIALIIEGTVAGNKVDLLLNLWVDFLGHAANRCSRESHARKLSSGGEFTTIVWLMIEHLRQIKKK</sequence>
<evidence type="ECO:0000256" key="1">
    <source>
        <dbReference type="SAM" id="Phobius"/>
    </source>
</evidence>
<feature type="transmembrane region" description="Helical" evidence="1">
    <location>
        <begin position="106"/>
        <end position="125"/>
    </location>
</feature>
<keyword evidence="1" id="KW-0812">Transmembrane</keyword>
<feature type="transmembrane region" description="Helical" evidence="1">
    <location>
        <begin position="77"/>
        <end position="100"/>
    </location>
</feature>
<feature type="transmembrane region" description="Helical" evidence="1">
    <location>
        <begin position="132"/>
        <end position="151"/>
    </location>
</feature>
<comment type="caution">
    <text evidence="3">The sequence shown here is derived from an EMBL/GenBank/DDBJ whole genome shotgun (WGS) entry which is preliminary data.</text>
</comment>
<organism evidence="3 4">
    <name type="scientific">Lolium multiflorum</name>
    <name type="common">Italian ryegrass</name>
    <name type="synonym">Lolium perenne subsp. multiflorum</name>
    <dbReference type="NCBI Taxonomy" id="4521"/>
    <lineage>
        <taxon>Eukaryota</taxon>
        <taxon>Viridiplantae</taxon>
        <taxon>Streptophyta</taxon>
        <taxon>Embryophyta</taxon>
        <taxon>Tracheophyta</taxon>
        <taxon>Spermatophyta</taxon>
        <taxon>Magnoliopsida</taxon>
        <taxon>Liliopsida</taxon>
        <taxon>Poales</taxon>
        <taxon>Poaceae</taxon>
        <taxon>BOP clade</taxon>
        <taxon>Pooideae</taxon>
        <taxon>Poodae</taxon>
        <taxon>Poeae</taxon>
        <taxon>Poeae Chloroplast Group 2 (Poeae type)</taxon>
        <taxon>Loliodinae</taxon>
        <taxon>Loliinae</taxon>
        <taxon>Lolium</taxon>
    </lineage>
</organism>
<evidence type="ECO:0000259" key="2">
    <source>
        <dbReference type="Pfam" id="PF13968"/>
    </source>
</evidence>
<keyword evidence="4" id="KW-1185">Reference proteome</keyword>
<feature type="transmembrane region" description="Helical" evidence="1">
    <location>
        <begin position="12"/>
        <end position="34"/>
    </location>
</feature>
<accession>A0AAD8RDP9</accession>
<dbReference type="InterPro" id="IPR007658">
    <property type="entry name" value="DUF594"/>
</dbReference>
<reference evidence="3" key="1">
    <citation type="submission" date="2023-07" db="EMBL/GenBank/DDBJ databases">
        <title>A chromosome-level genome assembly of Lolium multiflorum.</title>
        <authorList>
            <person name="Chen Y."/>
            <person name="Copetti D."/>
            <person name="Kolliker R."/>
            <person name="Studer B."/>
        </authorList>
    </citation>
    <scope>NUCLEOTIDE SEQUENCE</scope>
    <source>
        <strain evidence="3">02402/16</strain>
        <tissue evidence="3">Leaf</tissue>
    </source>
</reference>
<gene>
    <name evidence="3" type="ORF">QYE76_023036</name>
</gene>
<dbReference type="InterPro" id="IPR025315">
    <property type="entry name" value="DUF4220"/>
</dbReference>
<keyword evidence="1" id="KW-1133">Transmembrane helix</keyword>
<dbReference type="Pfam" id="PF13968">
    <property type="entry name" value="DUF4220"/>
    <property type="match status" value="1"/>
</dbReference>